<dbReference type="HOGENOM" id="CLU_3103575_0_0_6"/>
<evidence type="ECO:0000313" key="3">
    <source>
        <dbReference type="Proteomes" id="UP000008978"/>
    </source>
</evidence>
<sequence length="52" mass="6255">MVGEMVEFVGDFYFLRGREGAKRVVMMLIWKGFSYLVDFYYYLYGAEIYCID</sequence>
<accession>E8XJC3</accession>
<dbReference type="PATRIC" id="fig|909946.3.peg.2962"/>
<name>E8XJC3_SALT4</name>
<dbReference type="AlphaFoldDB" id="E8XJC3"/>
<protein>
    <submittedName>
        <fullName evidence="2">Uncharacterized protein</fullName>
    </submittedName>
</protein>
<keyword evidence="1" id="KW-0472">Membrane</keyword>
<reference evidence="2 3" key="1">
    <citation type="journal article" date="2011" name="J. Bacteriol.">
        <title>Genome sequences of Salmonella enterica serovar typhimurium, Choleraesuis, Dublin, and Gallinarum strains of well- defined virulence in food-producing animals.</title>
        <authorList>
            <person name="Richardson E.J."/>
            <person name="Limaye B."/>
            <person name="Inamdar H."/>
            <person name="Datta A."/>
            <person name="Manjari K.S."/>
            <person name="Pullinger G.D."/>
            <person name="Thomson N.R."/>
            <person name="Joshi R.R."/>
            <person name="Watson M."/>
            <person name="Stevens M.P."/>
        </authorList>
    </citation>
    <scope>NUCLEOTIDE SEQUENCE [LARGE SCALE GENOMIC DNA]</scope>
    <source>
        <strain evidence="3">4/74</strain>
    </source>
</reference>
<keyword evidence="1" id="KW-0812">Transmembrane</keyword>
<dbReference type="KEGG" id="seb:STM474_2898"/>
<dbReference type="EMBL" id="CP002487">
    <property type="protein sequence ID" value="ADX18547.1"/>
    <property type="molecule type" value="Genomic_DNA"/>
</dbReference>
<proteinExistence type="predicted"/>
<evidence type="ECO:0000256" key="1">
    <source>
        <dbReference type="SAM" id="Phobius"/>
    </source>
</evidence>
<evidence type="ECO:0000313" key="2">
    <source>
        <dbReference type="EMBL" id="ADX18547.1"/>
    </source>
</evidence>
<gene>
    <name evidence="2" type="ordered locus">STM474_2898</name>
</gene>
<keyword evidence="1" id="KW-1133">Transmembrane helix</keyword>
<organism evidence="2 3">
    <name type="scientific">Salmonella typhimurium (strain 4/74)</name>
    <dbReference type="NCBI Taxonomy" id="909946"/>
    <lineage>
        <taxon>Bacteria</taxon>
        <taxon>Pseudomonadati</taxon>
        <taxon>Pseudomonadota</taxon>
        <taxon>Gammaproteobacteria</taxon>
        <taxon>Enterobacterales</taxon>
        <taxon>Enterobacteriaceae</taxon>
        <taxon>Salmonella</taxon>
    </lineage>
</organism>
<feature type="transmembrane region" description="Helical" evidence="1">
    <location>
        <begin position="24"/>
        <end position="43"/>
    </location>
</feature>
<dbReference type="Proteomes" id="UP000008978">
    <property type="component" value="Chromosome"/>
</dbReference>